<keyword evidence="3" id="KW-0812">Transmembrane</keyword>
<dbReference type="Pfam" id="PF07494">
    <property type="entry name" value="Reg_prop"/>
    <property type="match status" value="1"/>
</dbReference>
<dbReference type="InterPro" id="IPR000792">
    <property type="entry name" value="Tscrpt_reg_LuxR_C"/>
</dbReference>
<dbReference type="SUPFAM" id="SSF46894">
    <property type="entry name" value="C-terminal effector domain of the bipartite response regulators"/>
    <property type="match status" value="1"/>
</dbReference>
<dbReference type="InterPro" id="IPR011110">
    <property type="entry name" value="Reg_prop"/>
</dbReference>
<dbReference type="OrthoDB" id="9809670at2"/>
<dbReference type="SUPFAM" id="SSF63829">
    <property type="entry name" value="Calcium-dependent phosphotriesterase"/>
    <property type="match status" value="2"/>
</dbReference>
<keyword evidence="3" id="KW-0472">Membrane</keyword>
<feature type="domain" description="HTH luxR-type" evidence="4">
    <location>
        <begin position="892"/>
        <end position="949"/>
    </location>
</feature>
<dbReference type="Gene3D" id="1.10.10.10">
    <property type="entry name" value="Winged helix-like DNA-binding domain superfamily/Winged helix DNA-binding domain"/>
    <property type="match status" value="1"/>
</dbReference>
<dbReference type="STRING" id="1477437.SAMN05444682_11398"/>
<dbReference type="PANTHER" id="PTHR43547:SF2">
    <property type="entry name" value="HYBRID SIGNAL TRANSDUCTION HISTIDINE KINASE C"/>
    <property type="match status" value="1"/>
</dbReference>
<protein>
    <submittedName>
        <fullName evidence="5">DNA-binding transcriptional regulator, CsgD family</fullName>
    </submittedName>
</protein>
<evidence type="ECO:0000259" key="4">
    <source>
        <dbReference type="SMART" id="SM00421"/>
    </source>
</evidence>
<proteinExistence type="predicted"/>
<feature type="coiled-coil region" evidence="2">
    <location>
        <begin position="791"/>
        <end position="866"/>
    </location>
</feature>
<evidence type="ECO:0000313" key="6">
    <source>
        <dbReference type="Proteomes" id="UP000198670"/>
    </source>
</evidence>
<dbReference type="InterPro" id="IPR015943">
    <property type="entry name" value="WD40/YVTN_repeat-like_dom_sf"/>
</dbReference>
<sequence>MTFIIRLIPLWLIVLPYLVWGQNTLGIPLVFNYSKAIFQGGSRTWDIKQDSRGILYFANNEGLITFDGGYWKLYPLPNGTIARSLYIDGNDRIYVGGQGEFGYFEASHTSLHYTSLTELIPEKHRKFADVWNTAKQGSSVFFRTNDRIFELTNGRITVHNATTTWQFLGHSEGRLFAQDRENGLLEFRNNRWSPLSPENLLKDAAIADVFSIGEDSVLFATLTNQMYLLHEDKFQLLDTGPWRDLYTPSFSRISDTEYATATSLAGCLIRNLDGQVIQRIGVAEGLPNNNVSAVFTDRDGNIWAGVDNAIAVISYNSVVKYFRPNLENDVTGFSTRVFKKNLYLSSSNGVYVAPLAPDATDHSLSQGSFSLVAGSDRGEAWRLEEVNGQLLLAHNAGVFIIKDKTAIPLAAGTGSWMFLPLSSVYPVSDIVVGTYYGLDLLHYSKGRFQKLGTLTGQPDSYRFLERDENGDVWASHPYRGIYRLRIAPDSMQYEARLFTQNDGLPSSFQNYVFKIANRIVFATESGIYEFDTVSQRFVPSASFTCFRGIPIKYLKDDVDGNVWFCSGKKVGVARFAEEEASREITFFPEIEGLNTSGFENIYPYNRNNIYIGSEKGIIHINYEKYTGDTPQPAALLSSIKTSGKKDSLIFGGYFPSQIPELPPSFDSYHFKYGSPSFGIQNHVTYSYWLEGYDTGWSEWSSATEKHYTNLSNGRYTFKLKARKNPGNESEIIAYTFVILPPWYKTVWAMLGYFFLFLTGVYLLIRWQQRAWRLQQLEFEGKLHQLRYIHQLEIEKNEKEIVKLQNEKLENEVLLKTKELANTSMQLMENTDALIKLKVEITKLNLHAEDENDLKRITSLLKDVEKNSANWDQFAAHFDELIDGFLNRLKTAHPDLTRTDLKVCAYLRLNFSSKQIAQLQNISVRGVEIHRYRLRKKLGLPTELSLSEYLATI</sequence>
<dbReference type="GO" id="GO:0000155">
    <property type="term" value="F:phosphorelay sensor kinase activity"/>
    <property type="evidence" value="ECO:0007669"/>
    <property type="project" value="TreeGrafter"/>
</dbReference>
<keyword evidence="3" id="KW-1133">Transmembrane helix</keyword>
<dbReference type="InterPro" id="IPR011123">
    <property type="entry name" value="Y_Y_Y"/>
</dbReference>
<dbReference type="GO" id="GO:0006355">
    <property type="term" value="P:regulation of DNA-templated transcription"/>
    <property type="evidence" value="ECO:0007669"/>
    <property type="project" value="InterPro"/>
</dbReference>
<dbReference type="RefSeq" id="WP_090631260.1">
    <property type="nucleotide sequence ID" value="NZ_FOQO01000013.1"/>
</dbReference>
<dbReference type="EMBL" id="FOQO01000013">
    <property type="protein sequence ID" value="SFJ74715.1"/>
    <property type="molecule type" value="Genomic_DNA"/>
</dbReference>
<evidence type="ECO:0000256" key="2">
    <source>
        <dbReference type="SAM" id="Coils"/>
    </source>
</evidence>
<feature type="transmembrane region" description="Helical" evidence="3">
    <location>
        <begin position="746"/>
        <end position="764"/>
    </location>
</feature>
<dbReference type="Pfam" id="PF07495">
    <property type="entry name" value="Y_Y_Y"/>
    <property type="match status" value="1"/>
</dbReference>
<dbReference type="InterPro" id="IPR013783">
    <property type="entry name" value="Ig-like_fold"/>
</dbReference>
<dbReference type="SMART" id="SM00421">
    <property type="entry name" value="HTH_LUXR"/>
    <property type="match status" value="1"/>
</dbReference>
<gene>
    <name evidence="5" type="ORF">SAMN05444682_11398</name>
</gene>
<evidence type="ECO:0000256" key="1">
    <source>
        <dbReference type="ARBA" id="ARBA00022553"/>
    </source>
</evidence>
<keyword evidence="2" id="KW-0175">Coiled coil</keyword>
<dbReference type="AlphaFoldDB" id="A0A1I3TVA8"/>
<evidence type="ECO:0000256" key="3">
    <source>
        <dbReference type="SAM" id="Phobius"/>
    </source>
</evidence>
<dbReference type="InterPro" id="IPR036388">
    <property type="entry name" value="WH-like_DNA-bd_sf"/>
</dbReference>
<accession>A0A1I3TVA8</accession>
<reference evidence="5 6" key="1">
    <citation type="submission" date="2016-10" db="EMBL/GenBank/DDBJ databases">
        <authorList>
            <person name="de Groot N.N."/>
        </authorList>
    </citation>
    <scope>NUCLEOTIDE SEQUENCE [LARGE SCALE GENOMIC DNA]</scope>
    <source>
        <strain evidence="5 6">RK1</strain>
    </source>
</reference>
<dbReference type="Gene3D" id="2.60.40.10">
    <property type="entry name" value="Immunoglobulins"/>
    <property type="match status" value="1"/>
</dbReference>
<dbReference type="GO" id="GO:0003677">
    <property type="term" value="F:DNA binding"/>
    <property type="evidence" value="ECO:0007669"/>
    <property type="project" value="UniProtKB-KW"/>
</dbReference>
<name>A0A1I3TVA8_9SPHI</name>
<keyword evidence="1" id="KW-0597">Phosphoprotein</keyword>
<organism evidence="5 6">
    <name type="scientific">Parapedobacter indicus</name>
    <dbReference type="NCBI Taxonomy" id="1477437"/>
    <lineage>
        <taxon>Bacteria</taxon>
        <taxon>Pseudomonadati</taxon>
        <taxon>Bacteroidota</taxon>
        <taxon>Sphingobacteriia</taxon>
        <taxon>Sphingobacteriales</taxon>
        <taxon>Sphingobacteriaceae</taxon>
        <taxon>Parapedobacter</taxon>
    </lineage>
</organism>
<dbReference type="Gene3D" id="2.130.10.10">
    <property type="entry name" value="YVTN repeat-like/Quinoprotein amine dehydrogenase"/>
    <property type="match status" value="2"/>
</dbReference>
<dbReference type="Proteomes" id="UP000198670">
    <property type="component" value="Unassembled WGS sequence"/>
</dbReference>
<dbReference type="InterPro" id="IPR016032">
    <property type="entry name" value="Sig_transdc_resp-reg_C-effctor"/>
</dbReference>
<dbReference type="PANTHER" id="PTHR43547">
    <property type="entry name" value="TWO-COMPONENT HISTIDINE KINASE"/>
    <property type="match status" value="1"/>
</dbReference>
<evidence type="ECO:0000313" key="5">
    <source>
        <dbReference type="EMBL" id="SFJ74715.1"/>
    </source>
</evidence>
<keyword evidence="6" id="KW-1185">Reference proteome</keyword>
<keyword evidence="5" id="KW-0238">DNA-binding</keyword>